<comment type="caution">
    <text evidence="3">The sequence shown here is derived from an EMBL/GenBank/DDBJ whole genome shotgun (WGS) entry which is preliminary data.</text>
</comment>
<dbReference type="InterPro" id="IPR052913">
    <property type="entry name" value="Glycopeptide_resist_protein"/>
</dbReference>
<proteinExistence type="predicted"/>
<keyword evidence="1" id="KW-0812">Transmembrane</keyword>
<evidence type="ECO:0000313" key="4">
    <source>
        <dbReference type="Proteomes" id="UP000237822"/>
    </source>
</evidence>
<organism evidence="3 4">
    <name type="scientific">Knoellia remsis</name>
    <dbReference type="NCBI Taxonomy" id="407159"/>
    <lineage>
        <taxon>Bacteria</taxon>
        <taxon>Bacillati</taxon>
        <taxon>Actinomycetota</taxon>
        <taxon>Actinomycetes</taxon>
        <taxon>Micrococcales</taxon>
        <taxon>Intrasporangiaceae</taxon>
        <taxon>Knoellia</taxon>
    </lineage>
</organism>
<gene>
    <name evidence="3" type="ORF">BCF74_10750</name>
</gene>
<feature type="domain" description="YoaR-like putative peptidoglycan binding" evidence="2">
    <location>
        <begin position="117"/>
        <end position="188"/>
    </location>
</feature>
<evidence type="ECO:0000259" key="2">
    <source>
        <dbReference type="Pfam" id="PF12229"/>
    </source>
</evidence>
<reference evidence="3 4" key="1">
    <citation type="submission" date="2018-03" db="EMBL/GenBank/DDBJ databases">
        <title>Genomic Encyclopedia of Archaeal and Bacterial Type Strains, Phase II (KMG-II): from individual species to whole genera.</title>
        <authorList>
            <person name="Goeker M."/>
        </authorList>
    </citation>
    <scope>NUCLEOTIDE SEQUENCE [LARGE SCALE GENOMIC DNA]</scope>
    <source>
        <strain evidence="3 4">ATCC BAA-1496</strain>
    </source>
</reference>
<keyword evidence="1" id="KW-0472">Membrane</keyword>
<evidence type="ECO:0000256" key="1">
    <source>
        <dbReference type="SAM" id="Phobius"/>
    </source>
</evidence>
<protein>
    <submittedName>
        <fullName evidence="3">Vancomycin resistance protein YoaR</fullName>
    </submittedName>
</protein>
<keyword evidence="1" id="KW-1133">Transmembrane helix</keyword>
<dbReference type="PANTHER" id="PTHR35788:SF1">
    <property type="entry name" value="EXPORTED PROTEIN"/>
    <property type="match status" value="1"/>
</dbReference>
<dbReference type="Pfam" id="PF12229">
    <property type="entry name" value="PG_binding_4"/>
    <property type="match status" value="2"/>
</dbReference>
<evidence type="ECO:0000313" key="3">
    <source>
        <dbReference type="EMBL" id="PRY60264.1"/>
    </source>
</evidence>
<keyword evidence="4" id="KW-1185">Reference proteome</keyword>
<dbReference type="InterPro" id="IPR022029">
    <property type="entry name" value="YoaR-like_PG-bd"/>
</dbReference>
<feature type="transmembrane region" description="Helical" evidence="1">
    <location>
        <begin position="18"/>
        <end position="40"/>
    </location>
</feature>
<dbReference type="InterPro" id="IPR007391">
    <property type="entry name" value="Vancomycin_resist_VanW"/>
</dbReference>
<feature type="domain" description="YoaR-like putative peptidoglycan binding" evidence="2">
    <location>
        <begin position="253"/>
        <end position="323"/>
    </location>
</feature>
<dbReference type="Pfam" id="PF04294">
    <property type="entry name" value="VanW"/>
    <property type="match status" value="1"/>
</dbReference>
<sequence>MIDEFDSEATTPRRRRTAVFALVGGLLVLIAAYVGAAAWASGRTPSDTKIGGVQVGGQSTAQARSTLEKGIQERVSAPVTLKVGEATATLNPVQAGLTADLDASVEDLTGFSLSPVKIVNQLTGGVTRPLVTQVDTDKLTAAVTAAAKPLAVAAKEGSISVAGGKVAVVQPVKGRTVDVEKTVDAVAESWPRTSPLVAPVNESAPKVTADELARVKTEFADKAMSGPVTVKAGEKSFEVSAKALAPAISFPADANGKVTPKFDDKKIIDAVHDAGEDAEVTVDAKDATVRYRGGQPQVVPARTGLALDESKIVAAVTPALTSADRTATIPVKVTQPKFTTEEAKATLPKGLVSTFTTYFDPNGGGRVTNIRIAARTINGMYIPPGGTFSLNAALGQRTPDKGYEKGGVINGGRLEENYGGGTSQVSTTVFNAAFFAGMKFEEYKPHGFYISRYPEGREATLSWPDLDMRFVNTTDGGIRIVASSTGGQITVAFYGTKKWDITASKSSRSNIVQWKSFTDDSPKCITMNPNVGFDVTVTRTFKQNGATVKTDKFFTRYKPENKVTCTHPDAK</sequence>
<dbReference type="AlphaFoldDB" id="A0A2T0UQT9"/>
<dbReference type="PANTHER" id="PTHR35788">
    <property type="entry name" value="EXPORTED PROTEIN-RELATED"/>
    <property type="match status" value="1"/>
</dbReference>
<dbReference type="Proteomes" id="UP000237822">
    <property type="component" value="Unassembled WGS sequence"/>
</dbReference>
<accession>A0A2T0UQT9</accession>
<dbReference type="EMBL" id="PVTI01000007">
    <property type="protein sequence ID" value="PRY60264.1"/>
    <property type="molecule type" value="Genomic_DNA"/>
</dbReference>
<name>A0A2T0UQT9_9MICO</name>